<dbReference type="AlphaFoldDB" id="A0A7S4SS25"/>
<organism evidence="1">
    <name type="scientific">Alexandrium monilatum</name>
    <dbReference type="NCBI Taxonomy" id="311494"/>
    <lineage>
        <taxon>Eukaryota</taxon>
        <taxon>Sar</taxon>
        <taxon>Alveolata</taxon>
        <taxon>Dinophyceae</taxon>
        <taxon>Gonyaulacales</taxon>
        <taxon>Pyrocystaceae</taxon>
        <taxon>Alexandrium</taxon>
    </lineage>
</organism>
<proteinExistence type="predicted"/>
<evidence type="ECO:0000313" key="1">
    <source>
        <dbReference type="EMBL" id="CAE4653917.1"/>
    </source>
</evidence>
<reference evidence="1" key="1">
    <citation type="submission" date="2021-01" db="EMBL/GenBank/DDBJ databases">
        <authorList>
            <person name="Corre E."/>
            <person name="Pelletier E."/>
            <person name="Niang G."/>
            <person name="Scheremetjew M."/>
            <person name="Finn R."/>
            <person name="Kale V."/>
            <person name="Holt S."/>
            <person name="Cochrane G."/>
            <person name="Meng A."/>
            <person name="Brown T."/>
            <person name="Cohen L."/>
        </authorList>
    </citation>
    <scope>NUCLEOTIDE SEQUENCE</scope>
    <source>
        <strain evidence="1">CCMP3105</strain>
    </source>
</reference>
<dbReference type="EMBL" id="HBNR01077436">
    <property type="protein sequence ID" value="CAE4653917.1"/>
    <property type="molecule type" value="Transcribed_RNA"/>
</dbReference>
<gene>
    <name evidence="1" type="ORF">AMON00008_LOCUS55112</name>
</gene>
<accession>A0A7S4SS25</accession>
<name>A0A7S4SS25_9DINO</name>
<protein>
    <submittedName>
        <fullName evidence="1">Uncharacterized protein</fullName>
    </submittedName>
</protein>
<sequence>MNPQLSNGGLFLHYYTKELMLHDAGARLEVALPDRRPLPSLVGGAEPGGPARPLERCLAPGRPMDDEVFLRCFHEGKLPSWGHEAKLRVVWCLLREHGRMKGGTEKVLQALQQAEGSGHNVTASYFWLQMVTLADVKAGDLTTYAQFAQLPSSQKLLNPDLIDKHYSDRAIADGATDLRFPDRKPLPSFVR</sequence>